<dbReference type="EMBL" id="CP113520">
    <property type="protein sequence ID" value="WAJ29136.1"/>
    <property type="molecule type" value="Genomic_DNA"/>
</dbReference>
<accession>A0ACD4NQJ3</accession>
<sequence length="161" mass="17149">MPQLLPGSDLYFLLWDVARLWRQALERAVGSSGLALTAGEVRTLANVAHYGGLRQTALAERMGIEPMTLSGFLEPLEKQGLVTRSVDPTDRRAKVIEATPAAFEVFERLRVPVGSIFDEVTTSVGPLSVETLEALLLAMRGALGSVSAAPTPAPAVLPKVA</sequence>
<organism evidence="1 2">
    <name type="scientific">Antarcticirhabdus aurantiaca</name>
    <dbReference type="NCBI Taxonomy" id="2606717"/>
    <lineage>
        <taxon>Bacteria</taxon>
        <taxon>Pseudomonadati</taxon>
        <taxon>Pseudomonadota</taxon>
        <taxon>Alphaproteobacteria</taxon>
        <taxon>Hyphomicrobiales</taxon>
        <taxon>Aurantimonadaceae</taxon>
        <taxon>Antarcticirhabdus</taxon>
    </lineage>
</organism>
<evidence type="ECO:0000313" key="2">
    <source>
        <dbReference type="Proteomes" id="UP001163223"/>
    </source>
</evidence>
<protein>
    <submittedName>
        <fullName evidence="1">MarR family transcriptional regulator</fullName>
    </submittedName>
</protein>
<gene>
    <name evidence="1" type="ORF">OXU80_02510</name>
</gene>
<dbReference type="Proteomes" id="UP001163223">
    <property type="component" value="Chromosome"/>
</dbReference>
<evidence type="ECO:0000313" key="1">
    <source>
        <dbReference type="EMBL" id="WAJ29136.1"/>
    </source>
</evidence>
<name>A0ACD4NQJ3_9HYPH</name>
<proteinExistence type="predicted"/>
<keyword evidence="2" id="KW-1185">Reference proteome</keyword>
<reference evidence="1" key="1">
    <citation type="submission" date="2022-11" db="EMBL/GenBank/DDBJ databases">
        <title>beta-Carotene-producing bacterium, Jeongeuplla avenae sp. nov., alleviates the salt stress of Arabidopsis seedlings.</title>
        <authorList>
            <person name="Jiang L."/>
            <person name="Lee J."/>
        </authorList>
    </citation>
    <scope>NUCLEOTIDE SEQUENCE</scope>
    <source>
        <strain evidence="1">DY_R2A_6</strain>
    </source>
</reference>